<feature type="non-terminal residue" evidence="1">
    <location>
        <position position="297"/>
    </location>
</feature>
<evidence type="ECO:0000313" key="1">
    <source>
        <dbReference type="EMBL" id="KAE9273438.1"/>
    </source>
</evidence>
<protein>
    <submittedName>
        <fullName evidence="1">Uncharacterized protein</fullName>
    </submittedName>
</protein>
<proteinExistence type="predicted"/>
<dbReference type="Proteomes" id="UP000486351">
    <property type="component" value="Unassembled WGS sequence"/>
</dbReference>
<name>A0A6G0Q7D7_9STRA</name>
<dbReference type="AlphaFoldDB" id="A0A6G0Q7D7"/>
<dbReference type="EMBL" id="QXFY01005179">
    <property type="protein sequence ID" value="KAE9273438.1"/>
    <property type="molecule type" value="Genomic_DNA"/>
</dbReference>
<sequence length="297" mass="33626">MVTLNDDLADTLCEMFDELSEGYLDQLPDPVPGESQKARVNRALENLMPVLGLLDSLQLDGTMDLSMIPADARYEDVGNMRVHEGCRKISAVIKTKFSSSPRFCEEKYFTYPAQPDFVRQEYAATFQRPSDPSIPADMKVEDEERACKLVIQLESVAKFLSHPNRLNATDPSLRVFVAKKSFETIHMMQKLHRVTDPAITVPLLGPVKELCDTTLDFTEFIVGTAQLLASFSRNSQAREILDVLEKRLLKTPFEKQSRPSFEHSCKSTLQHAIRWLQEKLDGMVGHPVYFDLTPTAE</sequence>
<evidence type="ECO:0000313" key="2">
    <source>
        <dbReference type="Proteomes" id="UP000486351"/>
    </source>
</evidence>
<comment type="caution">
    <text evidence="1">The sequence shown here is derived from an EMBL/GenBank/DDBJ whole genome shotgun (WGS) entry which is preliminary data.</text>
</comment>
<reference evidence="1 2" key="1">
    <citation type="submission" date="2018-09" db="EMBL/GenBank/DDBJ databases">
        <title>Genomic investigation of the strawberry pathogen Phytophthora fragariae indicates pathogenicity is determined by transcriptional variation in three key races.</title>
        <authorList>
            <person name="Adams T.M."/>
            <person name="Armitage A.D."/>
            <person name="Sobczyk M.K."/>
            <person name="Bates H.J."/>
            <person name="Dunwell J.M."/>
            <person name="Nellist C.F."/>
            <person name="Harrison R.J."/>
        </authorList>
    </citation>
    <scope>NUCLEOTIDE SEQUENCE [LARGE SCALE GENOMIC DNA]</scope>
    <source>
        <strain evidence="1 2">NOV-77</strain>
    </source>
</reference>
<gene>
    <name evidence="1" type="ORF">PF008_g29835</name>
</gene>
<organism evidence="1 2">
    <name type="scientific">Phytophthora fragariae</name>
    <dbReference type="NCBI Taxonomy" id="53985"/>
    <lineage>
        <taxon>Eukaryota</taxon>
        <taxon>Sar</taxon>
        <taxon>Stramenopiles</taxon>
        <taxon>Oomycota</taxon>
        <taxon>Peronosporomycetes</taxon>
        <taxon>Peronosporales</taxon>
        <taxon>Peronosporaceae</taxon>
        <taxon>Phytophthora</taxon>
    </lineage>
</organism>
<accession>A0A6G0Q7D7</accession>